<evidence type="ECO:0000313" key="2">
    <source>
        <dbReference type="EMBL" id="KAF4707702.1"/>
    </source>
</evidence>
<proteinExistence type="predicted"/>
<dbReference type="EMBL" id="JABANO010032952">
    <property type="protein sequence ID" value="KAF4707702.1"/>
    <property type="molecule type" value="Genomic_DNA"/>
</dbReference>
<organism evidence="2 3">
    <name type="scientific">Perkinsus olseni</name>
    <name type="common">Perkinsus atlanticus</name>
    <dbReference type="NCBI Taxonomy" id="32597"/>
    <lineage>
        <taxon>Eukaryota</taxon>
        <taxon>Sar</taxon>
        <taxon>Alveolata</taxon>
        <taxon>Perkinsozoa</taxon>
        <taxon>Perkinsea</taxon>
        <taxon>Perkinsida</taxon>
        <taxon>Perkinsidae</taxon>
        <taxon>Perkinsus</taxon>
    </lineage>
</organism>
<feature type="chain" id="PRO_5029602984" evidence="1">
    <location>
        <begin position="18"/>
        <end position="171"/>
    </location>
</feature>
<feature type="signal peptide" evidence="1">
    <location>
        <begin position="1"/>
        <end position="17"/>
    </location>
</feature>
<evidence type="ECO:0000313" key="3">
    <source>
        <dbReference type="Proteomes" id="UP000553632"/>
    </source>
</evidence>
<keyword evidence="1" id="KW-0732">Signal</keyword>
<accession>A0A7J6QHM0</accession>
<comment type="caution">
    <text evidence="2">The sequence shown here is derived from an EMBL/GenBank/DDBJ whole genome shotgun (WGS) entry which is preliminary data.</text>
</comment>
<reference evidence="2 3" key="1">
    <citation type="submission" date="2020-04" db="EMBL/GenBank/DDBJ databases">
        <title>Perkinsus olseni comparative genomics.</title>
        <authorList>
            <person name="Bogema D.R."/>
        </authorList>
    </citation>
    <scope>NUCLEOTIDE SEQUENCE [LARGE SCALE GENOMIC DNA]</scope>
    <source>
        <strain evidence="2 3">ATCC PRA-207</strain>
    </source>
</reference>
<dbReference type="AlphaFoldDB" id="A0A7J6QHM0"/>
<feature type="non-terminal residue" evidence="2">
    <location>
        <position position="1"/>
    </location>
</feature>
<dbReference type="Proteomes" id="UP000553632">
    <property type="component" value="Unassembled WGS sequence"/>
</dbReference>
<sequence length="171" mass="18546">MLLLYFLLLCSPRKVLALRKGIDVYSTVKVEFRPPSTGLVSFSNIGHSVEPAKTAGGKLRMPFEIQQSINKNIKSKTASQALSNMKADLKEDFPAAVRLLGGANPQPDTGRVLVDETTDGNEAAGVRLLVKTLTNKRKYARESSVSDIPDVGALVQELLSQGFSDLTDDKV</sequence>
<name>A0A7J6QHM0_PEROL</name>
<gene>
    <name evidence="2" type="ORF">FOZ63_001652</name>
</gene>
<evidence type="ECO:0000256" key="1">
    <source>
        <dbReference type="SAM" id="SignalP"/>
    </source>
</evidence>
<keyword evidence="3" id="KW-1185">Reference proteome</keyword>
<protein>
    <submittedName>
        <fullName evidence="2">Uncharacterized protein</fullName>
    </submittedName>
</protein>